<dbReference type="AlphaFoldDB" id="M0BF67"/>
<sequence>MDHAHQVRDVVFLREQQHHDVRRVDVRRRDDRVRAIDIRVLQRVVVRRVVVQDEAIVLHRRPVRAFLVLFDNDDIVAVGDGSFDQHRPDISSADNDYVHECPFVRTCDQLLLASSVAAS</sequence>
<dbReference type="STRING" id="1227490.C479_13233"/>
<protein>
    <submittedName>
        <fullName evidence="1">Uncharacterized protein</fullName>
    </submittedName>
</protein>
<organism evidence="1 2">
    <name type="scientific">Halovivax asiaticus JCM 14624</name>
    <dbReference type="NCBI Taxonomy" id="1227490"/>
    <lineage>
        <taxon>Archaea</taxon>
        <taxon>Methanobacteriati</taxon>
        <taxon>Methanobacteriota</taxon>
        <taxon>Stenosarchaea group</taxon>
        <taxon>Halobacteria</taxon>
        <taxon>Halobacteriales</taxon>
        <taxon>Natrialbaceae</taxon>
        <taxon>Halovivax</taxon>
    </lineage>
</organism>
<name>M0BF67_9EURY</name>
<evidence type="ECO:0000313" key="2">
    <source>
        <dbReference type="Proteomes" id="UP000011560"/>
    </source>
</evidence>
<evidence type="ECO:0000313" key="1">
    <source>
        <dbReference type="EMBL" id="ELZ08304.1"/>
    </source>
</evidence>
<keyword evidence="2" id="KW-1185">Reference proteome</keyword>
<accession>M0BF67</accession>
<reference evidence="1 2" key="1">
    <citation type="journal article" date="2014" name="PLoS Genet.">
        <title>Phylogenetically driven sequencing of extremely halophilic archaea reveals strategies for static and dynamic osmo-response.</title>
        <authorList>
            <person name="Becker E.A."/>
            <person name="Seitzer P.M."/>
            <person name="Tritt A."/>
            <person name="Larsen D."/>
            <person name="Krusor M."/>
            <person name="Yao A.I."/>
            <person name="Wu D."/>
            <person name="Madern D."/>
            <person name="Eisen J.A."/>
            <person name="Darling A.E."/>
            <person name="Facciotti M.T."/>
        </authorList>
    </citation>
    <scope>NUCLEOTIDE SEQUENCE [LARGE SCALE GENOMIC DNA]</scope>
    <source>
        <strain evidence="1 2">JCM 14624</strain>
    </source>
</reference>
<proteinExistence type="predicted"/>
<dbReference type="Proteomes" id="UP000011560">
    <property type="component" value="Unassembled WGS sequence"/>
</dbReference>
<gene>
    <name evidence="1" type="ORF">C479_13233</name>
</gene>
<comment type="caution">
    <text evidence="1">The sequence shown here is derived from an EMBL/GenBank/DDBJ whole genome shotgun (WGS) entry which is preliminary data.</text>
</comment>
<dbReference type="EMBL" id="AOIQ01000021">
    <property type="protein sequence ID" value="ELZ08304.1"/>
    <property type="molecule type" value="Genomic_DNA"/>
</dbReference>